<keyword evidence="4" id="KW-1134">Transmembrane beta strand</keyword>
<dbReference type="EMBL" id="JBHULE010000019">
    <property type="protein sequence ID" value="MFD2563028.1"/>
    <property type="molecule type" value="Genomic_DNA"/>
</dbReference>
<dbReference type="PANTHER" id="PTHR30026:SF20">
    <property type="entry name" value="OUTER MEMBRANE PROTEIN TOLC"/>
    <property type="match status" value="1"/>
</dbReference>
<dbReference type="InterPro" id="IPR051906">
    <property type="entry name" value="TolC-like"/>
</dbReference>
<comment type="similarity">
    <text evidence="2">Belongs to the outer membrane factor (OMF) (TC 1.B.17) family.</text>
</comment>
<dbReference type="InterPro" id="IPR003423">
    <property type="entry name" value="OMP_efflux"/>
</dbReference>
<evidence type="ECO:0000256" key="7">
    <source>
        <dbReference type="ARBA" id="ARBA00023237"/>
    </source>
</evidence>
<keyword evidence="7" id="KW-0998">Cell outer membrane</keyword>
<dbReference type="SUPFAM" id="SSF56954">
    <property type="entry name" value="Outer membrane efflux proteins (OEP)"/>
    <property type="match status" value="1"/>
</dbReference>
<evidence type="ECO:0000256" key="6">
    <source>
        <dbReference type="ARBA" id="ARBA00023136"/>
    </source>
</evidence>
<sequence length="422" mass="48751">MKIKMVWYSSFLNPDFRIRKKQSLILLSLLSFLFSNGQTLQEYIKEAQKNNPELKAFQNALDASIEKVNEAGSLPNTKIGTGYFISEPETRTGAQKAKFTAQQNIPWFGTIKARKESASLESDVHKNKLEIVKRKITLQVEQKYYKLYELKATQNVLEEQDKLLDTYIEIALKGVENNRASTVDVLKLNIAKNNLQNQKEILKGEILTAETALNQLLHRDGFDPLMIPDNLFIPEEEPTMMLDDIIYHPELLTYDHLNDLLEKKEVVNTKEALPSIGLGLDYVVVQERPDVSFSDNGKDIVMPMLSFSIPLFSKKYSSRSKQYELQKEEVFQKREASQNNLENLLEEAINNRITARINYNTQQKNLEQAKQAEKVLLSEYQTAQIDFEEILDIQQMLLDFESKKIQAISMYFMQTAVLNYLR</sequence>
<keyword evidence="10" id="KW-1185">Reference proteome</keyword>
<gene>
    <name evidence="9" type="ORF">ACFSR1_10155</name>
</gene>
<feature type="coiled-coil region" evidence="8">
    <location>
        <begin position="327"/>
        <end position="379"/>
    </location>
</feature>
<keyword evidence="6" id="KW-0472">Membrane</keyword>
<keyword evidence="3" id="KW-0813">Transport</keyword>
<dbReference type="Proteomes" id="UP001597319">
    <property type="component" value="Unassembled WGS sequence"/>
</dbReference>
<dbReference type="Gene3D" id="1.20.1600.10">
    <property type="entry name" value="Outer membrane efflux proteins (OEP)"/>
    <property type="match status" value="1"/>
</dbReference>
<protein>
    <submittedName>
        <fullName evidence="9">TolC family protein</fullName>
    </submittedName>
</protein>
<evidence type="ECO:0000256" key="1">
    <source>
        <dbReference type="ARBA" id="ARBA00004442"/>
    </source>
</evidence>
<evidence type="ECO:0000313" key="10">
    <source>
        <dbReference type="Proteomes" id="UP001597319"/>
    </source>
</evidence>
<name>A0ABW5LDP7_9FLAO</name>
<dbReference type="Pfam" id="PF02321">
    <property type="entry name" value="OEP"/>
    <property type="match status" value="1"/>
</dbReference>
<evidence type="ECO:0000256" key="2">
    <source>
        <dbReference type="ARBA" id="ARBA00007613"/>
    </source>
</evidence>
<dbReference type="RefSeq" id="WP_378292111.1">
    <property type="nucleotide sequence ID" value="NZ_JBHULE010000019.1"/>
</dbReference>
<comment type="subcellular location">
    <subcellularLocation>
        <location evidence="1">Cell outer membrane</location>
    </subcellularLocation>
</comment>
<evidence type="ECO:0000313" key="9">
    <source>
        <dbReference type="EMBL" id="MFD2563028.1"/>
    </source>
</evidence>
<evidence type="ECO:0000256" key="4">
    <source>
        <dbReference type="ARBA" id="ARBA00022452"/>
    </source>
</evidence>
<proteinExistence type="inferred from homology"/>
<keyword evidence="5" id="KW-0812">Transmembrane</keyword>
<dbReference type="PANTHER" id="PTHR30026">
    <property type="entry name" value="OUTER MEMBRANE PROTEIN TOLC"/>
    <property type="match status" value="1"/>
</dbReference>
<keyword evidence="8" id="KW-0175">Coiled coil</keyword>
<accession>A0ABW5LDP7</accession>
<comment type="caution">
    <text evidence="9">The sequence shown here is derived from an EMBL/GenBank/DDBJ whole genome shotgun (WGS) entry which is preliminary data.</text>
</comment>
<organism evidence="9 10">
    <name type="scientific">Aquimarina rubra</name>
    <dbReference type="NCBI Taxonomy" id="1920033"/>
    <lineage>
        <taxon>Bacteria</taxon>
        <taxon>Pseudomonadati</taxon>
        <taxon>Bacteroidota</taxon>
        <taxon>Flavobacteriia</taxon>
        <taxon>Flavobacteriales</taxon>
        <taxon>Flavobacteriaceae</taxon>
        <taxon>Aquimarina</taxon>
    </lineage>
</organism>
<evidence type="ECO:0000256" key="5">
    <source>
        <dbReference type="ARBA" id="ARBA00022692"/>
    </source>
</evidence>
<reference evidence="10" key="1">
    <citation type="journal article" date="2019" name="Int. J. Syst. Evol. Microbiol.">
        <title>The Global Catalogue of Microorganisms (GCM) 10K type strain sequencing project: providing services to taxonomists for standard genome sequencing and annotation.</title>
        <authorList>
            <consortium name="The Broad Institute Genomics Platform"/>
            <consortium name="The Broad Institute Genome Sequencing Center for Infectious Disease"/>
            <person name="Wu L."/>
            <person name="Ma J."/>
        </authorList>
    </citation>
    <scope>NUCLEOTIDE SEQUENCE [LARGE SCALE GENOMIC DNA]</scope>
    <source>
        <strain evidence="10">KCTC 52274</strain>
    </source>
</reference>
<evidence type="ECO:0000256" key="8">
    <source>
        <dbReference type="SAM" id="Coils"/>
    </source>
</evidence>
<evidence type="ECO:0000256" key="3">
    <source>
        <dbReference type="ARBA" id="ARBA00022448"/>
    </source>
</evidence>
<feature type="coiled-coil region" evidence="8">
    <location>
        <begin position="185"/>
        <end position="212"/>
    </location>
</feature>